<dbReference type="Pfam" id="PF00480">
    <property type="entry name" value="ROK"/>
    <property type="match status" value="1"/>
</dbReference>
<evidence type="ECO:0000313" key="4">
    <source>
        <dbReference type="Proteomes" id="UP000269289"/>
    </source>
</evidence>
<dbReference type="Gene3D" id="1.10.10.10">
    <property type="entry name" value="Winged helix-like DNA-binding domain superfamily/Winged helix DNA-binding domain"/>
    <property type="match status" value="1"/>
</dbReference>
<dbReference type="PANTHER" id="PTHR18964:SF149">
    <property type="entry name" value="BIFUNCTIONAL UDP-N-ACETYLGLUCOSAMINE 2-EPIMERASE_N-ACETYLMANNOSAMINE KINASE"/>
    <property type="match status" value="1"/>
</dbReference>
<dbReference type="AlphaFoldDB" id="A0A3M2JB72"/>
<dbReference type="CDD" id="cd00090">
    <property type="entry name" value="HTH_ARSR"/>
    <property type="match status" value="1"/>
</dbReference>
<evidence type="ECO:0000313" key="3">
    <source>
        <dbReference type="EMBL" id="RMI09050.1"/>
    </source>
</evidence>
<comment type="similarity">
    <text evidence="1">Belongs to the ROK (NagC/XylR) family.</text>
</comment>
<dbReference type="Pfam" id="PF13412">
    <property type="entry name" value="HTH_24"/>
    <property type="match status" value="1"/>
</dbReference>
<evidence type="ECO:0000256" key="2">
    <source>
        <dbReference type="SAM" id="MobiDB-lite"/>
    </source>
</evidence>
<dbReference type="Gene3D" id="3.30.420.40">
    <property type="match status" value="2"/>
</dbReference>
<dbReference type="SUPFAM" id="SSF46785">
    <property type="entry name" value="Winged helix' DNA-binding domain"/>
    <property type="match status" value="1"/>
</dbReference>
<gene>
    <name evidence="3" type="ORF">EBM89_11940</name>
</gene>
<dbReference type="SUPFAM" id="SSF53067">
    <property type="entry name" value="Actin-like ATPase domain"/>
    <property type="match status" value="1"/>
</dbReference>
<sequence length="432" mass="43803">MVQAGDGRPVGAAVRAMLSAMEDVADRRSSPGRGGRAPSTTRTRVLDLVRTRAPISRVELAEATGLTQAAISHAVRALLDEGLLRETGDREWTGGKPRVMLTLDPLARCAVGVQLGADWLVVVLTDVRGAVVARTRVRGARLHQPEAVVAVIARQVDVLLRAAGIGRGAVAGVGLAVPGTIDLGAGAIAVSRSLDRWQGFPVRSRLGAAVGLPVVLDNDASAAAVGEDWAGRTAGATTTCTLYMGAGIGAGIVVGGSVYRGASGNPAPLGLMHLHRGTGSGAAGDAGPTLEELAAPHAVARRARRAVAAGRRTAVRLSTDADPITDFGAVATAAVQGDPLAVALVEESAEHLADAGVTMVNLLDADSVVLAGPSFSTAGSLYVAVLERRLRAELHAAGQHGVRVALAAHVADAAAVGAAALVLQHDLAPRRA</sequence>
<accession>A0A3M2JB72</accession>
<dbReference type="InterPro" id="IPR000600">
    <property type="entry name" value="ROK"/>
</dbReference>
<organism evidence="3 4">
    <name type="scientific">Cellulomonas triticagri</name>
    <dbReference type="NCBI Taxonomy" id="2483352"/>
    <lineage>
        <taxon>Bacteria</taxon>
        <taxon>Bacillati</taxon>
        <taxon>Actinomycetota</taxon>
        <taxon>Actinomycetes</taxon>
        <taxon>Micrococcales</taxon>
        <taxon>Cellulomonadaceae</taxon>
        <taxon>Cellulomonas</taxon>
    </lineage>
</organism>
<protein>
    <submittedName>
        <fullName evidence="3">ROK family transcriptional regulator</fullName>
    </submittedName>
</protein>
<dbReference type="InterPro" id="IPR036388">
    <property type="entry name" value="WH-like_DNA-bd_sf"/>
</dbReference>
<reference evidence="3 4" key="1">
    <citation type="submission" date="2018-10" db="EMBL/GenBank/DDBJ databases">
        <title>Isolation, diversity and antifungal activity of actinobacteria from wheat.</title>
        <authorList>
            <person name="Han C."/>
        </authorList>
    </citation>
    <scope>NUCLEOTIDE SEQUENCE [LARGE SCALE GENOMIC DNA]</scope>
    <source>
        <strain evidence="3 4">NEAU-YY56</strain>
    </source>
</reference>
<feature type="region of interest" description="Disordered" evidence="2">
    <location>
        <begin position="22"/>
        <end position="42"/>
    </location>
</feature>
<dbReference type="Proteomes" id="UP000269289">
    <property type="component" value="Unassembled WGS sequence"/>
</dbReference>
<dbReference type="EMBL" id="RFFI01000062">
    <property type="protein sequence ID" value="RMI09050.1"/>
    <property type="molecule type" value="Genomic_DNA"/>
</dbReference>
<comment type="caution">
    <text evidence="3">The sequence shown here is derived from an EMBL/GenBank/DDBJ whole genome shotgun (WGS) entry which is preliminary data.</text>
</comment>
<proteinExistence type="inferred from homology"/>
<name>A0A3M2JB72_9CELL</name>
<dbReference type="InterPro" id="IPR036390">
    <property type="entry name" value="WH_DNA-bd_sf"/>
</dbReference>
<keyword evidence="4" id="KW-1185">Reference proteome</keyword>
<dbReference type="PANTHER" id="PTHR18964">
    <property type="entry name" value="ROK (REPRESSOR, ORF, KINASE) FAMILY"/>
    <property type="match status" value="1"/>
</dbReference>
<evidence type="ECO:0000256" key="1">
    <source>
        <dbReference type="ARBA" id="ARBA00006479"/>
    </source>
</evidence>
<dbReference type="InterPro" id="IPR011991">
    <property type="entry name" value="ArsR-like_HTH"/>
</dbReference>
<dbReference type="InterPro" id="IPR043129">
    <property type="entry name" value="ATPase_NBD"/>
</dbReference>